<dbReference type="CDD" id="cd00501">
    <property type="entry name" value="Peptidase_C15"/>
    <property type="match status" value="1"/>
</dbReference>
<dbReference type="GO" id="GO:0006508">
    <property type="term" value="P:proteolysis"/>
    <property type="evidence" value="ECO:0007669"/>
    <property type="project" value="UniProtKB-KW"/>
</dbReference>
<dbReference type="InterPro" id="IPR033693">
    <property type="entry name" value="PGPEP1_Glu_AS"/>
</dbReference>
<dbReference type="NCBIfam" id="NF009676">
    <property type="entry name" value="PRK13197.1"/>
    <property type="match status" value="1"/>
</dbReference>
<dbReference type="KEGG" id="ptn:PTRA_a1813"/>
<feature type="active site" evidence="9 11">
    <location>
        <position position="150"/>
    </location>
</feature>
<sequence length="222" mass="24286">MTKSTYPMACVLITGFAPFDGETINPSWQAVQKLDDHIIMKHRVCAIELSCEFNTSIAQLHHAIEAHNPAIVLCVGQGGGRSEISIERIAINIDDARIRDNAGKQPIDTPIAKNGPDAYFSNLPIKRMLSTLHESDIPAAISNTAGTYVCNHVMYGLLHYINENYTKMKGGFIHIPYLPSQAVHHNGAPSMSEEVVINALKVMIAEALSNERDVKIATGTTH</sequence>
<evidence type="ECO:0000256" key="2">
    <source>
        <dbReference type="ARBA" id="ARBA00002280"/>
    </source>
</evidence>
<keyword evidence="5 9" id="KW-0963">Cytoplasm</keyword>
<comment type="function">
    <text evidence="2 9">Removes 5-oxoproline from various penultimate amino acid residues except L-proline.</text>
</comment>
<keyword evidence="6 9" id="KW-0645">Protease</keyword>
<organism evidence="12">
    <name type="scientific">Pseudoalteromonas translucida KMM 520</name>
    <dbReference type="NCBI Taxonomy" id="1315283"/>
    <lineage>
        <taxon>Bacteria</taxon>
        <taxon>Pseudomonadati</taxon>
        <taxon>Pseudomonadota</taxon>
        <taxon>Gammaproteobacteria</taxon>
        <taxon>Alteromonadales</taxon>
        <taxon>Pseudoalteromonadaceae</taxon>
        <taxon>Pseudoalteromonas</taxon>
    </lineage>
</organism>
<comment type="similarity">
    <text evidence="4 9">Belongs to the peptidase C15 family.</text>
</comment>
<evidence type="ECO:0000313" key="13">
    <source>
        <dbReference type="Proteomes" id="UP000065261"/>
    </source>
</evidence>
<dbReference type="EMBL" id="CP011034">
    <property type="protein sequence ID" value="ALS32972.1"/>
    <property type="molecule type" value="Genomic_DNA"/>
</dbReference>
<feature type="active site" evidence="9 10">
    <location>
        <position position="87"/>
    </location>
</feature>
<dbReference type="PROSITE" id="PS01333">
    <property type="entry name" value="PYRASE_GLU"/>
    <property type="match status" value="1"/>
</dbReference>
<reference evidence="12 13" key="1">
    <citation type="submission" date="2015-03" db="EMBL/GenBank/DDBJ databases">
        <authorList>
            <person name="Murphy D."/>
        </authorList>
    </citation>
    <scope>NUCLEOTIDE SEQUENCE [LARGE SCALE GENOMIC DNA]</scope>
    <source>
        <strain evidence="12 13">KMM 520</strain>
    </source>
</reference>
<evidence type="ECO:0000256" key="1">
    <source>
        <dbReference type="ARBA" id="ARBA00001770"/>
    </source>
</evidence>
<protein>
    <recommendedName>
        <fullName evidence="9">Pyrrolidone-carboxylate peptidase</fullName>
        <ecNumber evidence="9">3.4.19.3</ecNumber>
    </recommendedName>
    <alternativeName>
        <fullName evidence="9">5-oxoprolyl-peptidase</fullName>
    </alternativeName>
    <alternativeName>
        <fullName evidence="9">Pyroglutamyl-peptidase I</fullName>
        <shortName evidence="9">PGP-I</shortName>
        <shortName evidence="9">Pyrase</shortName>
    </alternativeName>
</protein>
<accession>A0A0U2V585</accession>
<dbReference type="PATRIC" id="fig|1315283.4.peg.1566"/>
<evidence type="ECO:0000256" key="4">
    <source>
        <dbReference type="ARBA" id="ARBA00006641"/>
    </source>
</evidence>
<evidence type="ECO:0000256" key="11">
    <source>
        <dbReference type="PROSITE-ProRule" id="PRU10077"/>
    </source>
</evidence>
<dbReference type="PROSITE" id="PS01334">
    <property type="entry name" value="PYRASE_CYS"/>
    <property type="match status" value="1"/>
</dbReference>
<evidence type="ECO:0000256" key="5">
    <source>
        <dbReference type="ARBA" id="ARBA00022490"/>
    </source>
</evidence>
<evidence type="ECO:0000256" key="10">
    <source>
        <dbReference type="PROSITE-ProRule" id="PRU10076"/>
    </source>
</evidence>
<dbReference type="PIRSF" id="PIRSF015592">
    <property type="entry name" value="Prld-crbxl_pptds"/>
    <property type="match status" value="1"/>
</dbReference>
<dbReference type="RefSeq" id="WP_083497510.1">
    <property type="nucleotide sequence ID" value="NZ_CP011034.1"/>
</dbReference>
<dbReference type="Proteomes" id="UP000065261">
    <property type="component" value="Chromosome I"/>
</dbReference>
<feature type="active site" evidence="9">
    <location>
        <position position="174"/>
    </location>
</feature>
<dbReference type="AlphaFoldDB" id="A0A0U2V585"/>
<dbReference type="InterPro" id="IPR000816">
    <property type="entry name" value="Peptidase_C15"/>
</dbReference>
<gene>
    <name evidence="9 12" type="primary">pcp</name>
    <name evidence="12" type="ORF">PTRA_a1813</name>
</gene>
<dbReference type="PANTHER" id="PTHR23402">
    <property type="entry name" value="PROTEASE FAMILY C15 PYROGLUTAMYL-PEPTIDASE I-RELATED"/>
    <property type="match status" value="1"/>
</dbReference>
<dbReference type="InterPro" id="IPR033694">
    <property type="entry name" value="PGPEP1_Cys_AS"/>
</dbReference>
<dbReference type="InterPro" id="IPR029762">
    <property type="entry name" value="PGP-I_bact-type"/>
</dbReference>
<dbReference type="GO" id="GO:0005829">
    <property type="term" value="C:cytosol"/>
    <property type="evidence" value="ECO:0007669"/>
    <property type="project" value="InterPro"/>
</dbReference>
<comment type="catalytic activity">
    <reaction evidence="1 9 10">
        <text>Release of an N-terminal pyroglutamyl group from a polypeptide, the second amino acid generally not being Pro.</text>
        <dbReference type="EC" id="3.4.19.3"/>
    </reaction>
</comment>
<name>A0A0U2V585_9GAMM</name>
<proteinExistence type="inferred from homology"/>
<evidence type="ECO:0000256" key="7">
    <source>
        <dbReference type="ARBA" id="ARBA00022801"/>
    </source>
</evidence>
<dbReference type="InterPro" id="IPR036440">
    <property type="entry name" value="Peptidase_C15-like_sf"/>
</dbReference>
<evidence type="ECO:0000256" key="6">
    <source>
        <dbReference type="ARBA" id="ARBA00022670"/>
    </source>
</evidence>
<dbReference type="PRINTS" id="PR00706">
    <property type="entry name" value="PYROGLUPTASE"/>
</dbReference>
<evidence type="ECO:0000313" key="12">
    <source>
        <dbReference type="EMBL" id="ALS32972.1"/>
    </source>
</evidence>
<keyword evidence="8 9" id="KW-0788">Thiol protease</keyword>
<evidence type="ECO:0000256" key="8">
    <source>
        <dbReference type="ARBA" id="ARBA00022807"/>
    </source>
</evidence>
<dbReference type="Gene3D" id="3.40.630.20">
    <property type="entry name" value="Peptidase C15, pyroglutamyl peptidase I-like"/>
    <property type="match status" value="1"/>
</dbReference>
<dbReference type="HAMAP" id="MF_00417">
    <property type="entry name" value="Pyrrolid_peptidase"/>
    <property type="match status" value="1"/>
</dbReference>
<dbReference type="SUPFAM" id="SSF53182">
    <property type="entry name" value="Pyrrolidone carboxyl peptidase (pyroglutamate aminopeptidase)"/>
    <property type="match status" value="1"/>
</dbReference>
<dbReference type="OrthoDB" id="9779738at2"/>
<keyword evidence="7 9" id="KW-0378">Hydrolase</keyword>
<evidence type="ECO:0000256" key="3">
    <source>
        <dbReference type="ARBA" id="ARBA00004496"/>
    </source>
</evidence>
<evidence type="ECO:0000256" key="9">
    <source>
        <dbReference type="HAMAP-Rule" id="MF_00417"/>
    </source>
</evidence>
<comment type="subcellular location">
    <subcellularLocation>
        <location evidence="3 9">Cytoplasm</location>
    </subcellularLocation>
</comment>
<dbReference type="Pfam" id="PF01470">
    <property type="entry name" value="Peptidase_C15"/>
    <property type="match status" value="1"/>
</dbReference>
<dbReference type="NCBIfam" id="TIGR00504">
    <property type="entry name" value="pyro_pdase"/>
    <property type="match status" value="1"/>
</dbReference>
<dbReference type="InterPro" id="IPR016125">
    <property type="entry name" value="Peptidase_C15-like"/>
</dbReference>
<comment type="subunit">
    <text evidence="9">Homotetramer.</text>
</comment>
<dbReference type="PANTHER" id="PTHR23402:SF1">
    <property type="entry name" value="PYROGLUTAMYL-PEPTIDASE I"/>
    <property type="match status" value="1"/>
</dbReference>
<dbReference type="EC" id="3.4.19.3" evidence="9"/>
<dbReference type="GO" id="GO:0016920">
    <property type="term" value="F:pyroglutamyl-peptidase activity"/>
    <property type="evidence" value="ECO:0007669"/>
    <property type="project" value="UniProtKB-UniRule"/>
</dbReference>
<dbReference type="FunFam" id="3.40.630.20:FF:000001">
    <property type="entry name" value="Pyrrolidone-carboxylate peptidase"/>
    <property type="match status" value="1"/>
</dbReference>